<sequence>MFTGSSDQREQDPKLETDPKNTRLPVLELRPRQHEEAFLLTYQPSTKQSADAVRRKKVCFLTIIIIIVVVVVAPLTSAPPSLQFLLVLPVRSLSHRPPELPANLPASSFTIPACPVLSPA</sequence>
<dbReference type="Proteomes" id="UP000518266">
    <property type="component" value="Unassembled WGS sequence"/>
</dbReference>
<protein>
    <submittedName>
        <fullName evidence="3">Uncharacterized protein</fullName>
    </submittedName>
</protein>
<feature type="region of interest" description="Disordered" evidence="1">
    <location>
        <begin position="1"/>
        <end position="25"/>
    </location>
</feature>
<evidence type="ECO:0000256" key="1">
    <source>
        <dbReference type="SAM" id="MobiDB-lite"/>
    </source>
</evidence>
<dbReference type="AlphaFoldDB" id="A0A7J5YGC2"/>
<keyword evidence="2" id="KW-0472">Membrane</keyword>
<organism evidence="3 4">
    <name type="scientific">Dissostichus mawsoni</name>
    <name type="common">Antarctic cod</name>
    <dbReference type="NCBI Taxonomy" id="36200"/>
    <lineage>
        <taxon>Eukaryota</taxon>
        <taxon>Metazoa</taxon>
        <taxon>Chordata</taxon>
        <taxon>Craniata</taxon>
        <taxon>Vertebrata</taxon>
        <taxon>Euteleostomi</taxon>
        <taxon>Actinopterygii</taxon>
        <taxon>Neopterygii</taxon>
        <taxon>Teleostei</taxon>
        <taxon>Neoteleostei</taxon>
        <taxon>Acanthomorphata</taxon>
        <taxon>Eupercaria</taxon>
        <taxon>Perciformes</taxon>
        <taxon>Notothenioidei</taxon>
        <taxon>Nototheniidae</taxon>
        <taxon>Dissostichus</taxon>
    </lineage>
</organism>
<proteinExistence type="predicted"/>
<reference evidence="3 4" key="1">
    <citation type="submission" date="2020-03" db="EMBL/GenBank/DDBJ databases">
        <title>Dissostichus mawsoni Genome sequencing and assembly.</title>
        <authorList>
            <person name="Park H."/>
        </authorList>
    </citation>
    <scope>NUCLEOTIDE SEQUENCE [LARGE SCALE GENOMIC DNA]</scope>
    <source>
        <strain evidence="3">DM0001</strain>
        <tissue evidence="3">Muscle</tissue>
    </source>
</reference>
<comment type="caution">
    <text evidence="3">The sequence shown here is derived from an EMBL/GenBank/DDBJ whole genome shotgun (WGS) entry which is preliminary data.</text>
</comment>
<keyword evidence="2" id="KW-0812">Transmembrane</keyword>
<evidence type="ECO:0000313" key="3">
    <source>
        <dbReference type="EMBL" id="KAF3848542.1"/>
    </source>
</evidence>
<evidence type="ECO:0000313" key="4">
    <source>
        <dbReference type="Proteomes" id="UP000518266"/>
    </source>
</evidence>
<dbReference type="EMBL" id="JAAKFY010000012">
    <property type="protein sequence ID" value="KAF3848542.1"/>
    <property type="molecule type" value="Genomic_DNA"/>
</dbReference>
<keyword evidence="2" id="KW-1133">Transmembrane helix</keyword>
<evidence type="ECO:0000256" key="2">
    <source>
        <dbReference type="SAM" id="Phobius"/>
    </source>
</evidence>
<keyword evidence="4" id="KW-1185">Reference proteome</keyword>
<name>A0A7J5YGC2_DISMA</name>
<feature type="compositionally biased region" description="Basic and acidic residues" evidence="1">
    <location>
        <begin position="7"/>
        <end position="21"/>
    </location>
</feature>
<feature type="transmembrane region" description="Helical" evidence="2">
    <location>
        <begin position="58"/>
        <end position="76"/>
    </location>
</feature>
<gene>
    <name evidence="3" type="ORF">F7725_015039</name>
</gene>
<accession>A0A7J5YGC2</accession>